<comment type="caution">
    <text evidence="8">The sequence shown here is derived from an EMBL/GenBank/DDBJ whole genome shotgun (WGS) entry which is preliminary data.</text>
</comment>
<feature type="transmembrane region" description="Helical" evidence="7">
    <location>
        <begin position="7"/>
        <end position="24"/>
    </location>
</feature>
<evidence type="ECO:0000256" key="4">
    <source>
        <dbReference type="ARBA" id="ARBA00022692"/>
    </source>
</evidence>
<feature type="transmembrane region" description="Helical" evidence="7">
    <location>
        <begin position="314"/>
        <end position="331"/>
    </location>
</feature>
<accession>A0ABD6BTH7</accession>
<gene>
    <name evidence="8" type="ORF">ACFSAU_12710</name>
</gene>
<feature type="transmembrane region" description="Helical" evidence="7">
    <location>
        <begin position="36"/>
        <end position="55"/>
    </location>
</feature>
<dbReference type="PANTHER" id="PTHR39087:SF2">
    <property type="entry name" value="UPF0104 MEMBRANE PROTEIN MJ1595"/>
    <property type="match status" value="1"/>
</dbReference>
<comment type="subcellular location">
    <subcellularLocation>
        <location evidence="1">Cell membrane</location>
        <topology evidence="1">Multi-pass membrane protein</topology>
    </subcellularLocation>
</comment>
<keyword evidence="5 7" id="KW-1133">Transmembrane helix</keyword>
<dbReference type="EMBL" id="JBHUCZ010000010">
    <property type="protein sequence ID" value="MFD1568351.1"/>
    <property type="molecule type" value="Genomic_DNA"/>
</dbReference>
<dbReference type="Proteomes" id="UP001597139">
    <property type="component" value="Unassembled WGS sequence"/>
</dbReference>
<keyword evidence="3" id="KW-1003">Cell membrane</keyword>
<evidence type="ECO:0000256" key="7">
    <source>
        <dbReference type="SAM" id="Phobius"/>
    </source>
</evidence>
<keyword evidence="4 7" id="KW-0812">Transmembrane</keyword>
<dbReference type="PANTHER" id="PTHR39087">
    <property type="entry name" value="UPF0104 MEMBRANE PROTEIN MJ1595"/>
    <property type="match status" value="1"/>
</dbReference>
<evidence type="ECO:0000256" key="6">
    <source>
        <dbReference type="ARBA" id="ARBA00023136"/>
    </source>
</evidence>
<evidence type="ECO:0000256" key="2">
    <source>
        <dbReference type="ARBA" id="ARBA00011061"/>
    </source>
</evidence>
<protein>
    <submittedName>
        <fullName evidence="8">Lysylphosphatidylglycerol synthase domain-containing protein</fullName>
    </submittedName>
</protein>
<proteinExistence type="inferred from homology"/>
<feature type="transmembrane region" description="Helical" evidence="7">
    <location>
        <begin position="254"/>
        <end position="274"/>
    </location>
</feature>
<dbReference type="InterPro" id="IPR022791">
    <property type="entry name" value="L-PG_synthase/AglD"/>
</dbReference>
<name>A0ABD6BTH7_9EURY</name>
<sequence>MRNRARLLAGGVLGIGGVLAYLWFVGVGDVASTLRGLAPAIVVAVAVLVVVEGVVDGIGVWASVRPLGEGLTGRESVQFALAGDFFDIVSPAGAASSEPIMAQFVGTATETSYSEALGVRSVAKYVKAGGQVLLSASLGLLVLRGQASSSTVLTTLGAAVVVILVLGVAVGLSGGLLSRLLVAVLEPVVRAVSAVVPGVDPDDGFVREAVGRFGVRVAEFRDAPALVGLIALGGIIEQAVVATALWVLLSDLGVAVALAPIVVVVPLPQAATVVPVPASLGTYDVLLGGALALTTGAPAAVAAAAVVVFRGLTLLFGLATGGFCAALLRGWDVRPGAD</sequence>
<reference evidence="8 9" key="1">
    <citation type="journal article" date="2019" name="Int. J. Syst. Evol. Microbiol.">
        <title>The Global Catalogue of Microorganisms (GCM) 10K type strain sequencing project: providing services to taxonomists for standard genome sequencing and annotation.</title>
        <authorList>
            <consortium name="The Broad Institute Genomics Platform"/>
            <consortium name="The Broad Institute Genome Sequencing Center for Infectious Disease"/>
            <person name="Wu L."/>
            <person name="Ma J."/>
        </authorList>
    </citation>
    <scope>NUCLEOTIDE SEQUENCE [LARGE SCALE GENOMIC DNA]</scope>
    <source>
        <strain evidence="8 9">CGMCC 1.12859</strain>
    </source>
</reference>
<dbReference type="Pfam" id="PF03706">
    <property type="entry name" value="LPG_synthase_TM"/>
    <property type="match status" value="1"/>
</dbReference>
<feature type="transmembrane region" description="Helical" evidence="7">
    <location>
        <begin position="155"/>
        <end position="177"/>
    </location>
</feature>
<evidence type="ECO:0000313" key="8">
    <source>
        <dbReference type="EMBL" id="MFD1568351.1"/>
    </source>
</evidence>
<dbReference type="GO" id="GO:0005886">
    <property type="term" value="C:plasma membrane"/>
    <property type="evidence" value="ECO:0007669"/>
    <property type="project" value="UniProtKB-SubCell"/>
</dbReference>
<dbReference type="RefSeq" id="WP_267647627.1">
    <property type="nucleotide sequence ID" value="NZ_JANHGR010000002.1"/>
</dbReference>
<evidence type="ECO:0000256" key="5">
    <source>
        <dbReference type="ARBA" id="ARBA00022989"/>
    </source>
</evidence>
<feature type="transmembrane region" description="Helical" evidence="7">
    <location>
        <begin position="226"/>
        <end position="248"/>
    </location>
</feature>
<evidence type="ECO:0000256" key="1">
    <source>
        <dbReference type="ARBA" id="ARBA00004651"/>
    </source>
</evidence>
<keyword evidence="9" id="KW-1185">Reference proteome</keyword>
<feature type="transmembrane region" description="Helical" evidence="7">
    <location>
        <begin position="286"/>
        <end position="308"/>
    </location>
</feature>
<keyword evidence="6 7" id="KW-0472">Membrane</keyword>
<organism evidence="8 9">
    <name type="scientific">Halolamina litorea</name>
    <dbReference type="NCBI Taxonomy" id="1515593"/>
    <lineage>
        <taxon>Archaea</taxon>
        <taxon>Methanobacteriati</taxon>
        <taxon>Methanobacteriota</taxon>
        <taxon>Stenosarchaea group</taxon>
        <taxon>Halobacteria</taxon>
        <taxon>Halobacteriales</taxon>
        <taxon>Haloferacaceae</taxon>
    </lineage>
</organism>
<comment type="similarity">
    <text evidence="2">Belongs to the UPF0104 family.</text>
</comment>
<dbReference type="AlphaFoldDB" id="A0ABD6BTH7"/>
<evidence type="ECO:0000313" key="9">
    <source>
        <dbReference type="Proteomes" id="UP001597139"/>
    </source>
</evidence>
<evidence type="ECO:0000256" key="3">
    <source>
        <dbReference type="ARBA" id="ARBA00022475"/>
    </source>
</evidence>